<proteinExistence type="predicted"/>
<accession>L8PQC1</accession>
<organism evidence="2 3">
    <name type="scientific">Streptomyces viridochromogenes Tue57</name>
    <dbReference type="NCBI Taxonomy" id="1160705"/>
    <lineage>
        <taxon>Bacteria</taxon>
        <taxon>Bacillati</taxon>
        <taxon>Actinomycetota</taxon>
        <taxon>Actinomycetes</taxon>
        <taxon>Kitasatosporales</taxon>
        <taxon>Streptomycetaceae</taxon>
        <taxon>Streptomyces</taxon>
    </lineage>
</organism>
<evidence type="ECO:0000313" key="2">
    <source>
        <dbReference type="EMBL" id="ELS58208.1"/>
    </source>
</evidence>
<dbReference type="Proteomes" id="UP000011205">
    <property type="component" value="Unassembled WGS sequence"/>
</dbReference>
<dbReference type="EMBL" id="AMLP01000033">
    <property type="protein sequence ID" value="ELS58208.1"/>
    <property type="molecule type" value="Genomic_DNA"/>
</dbReference>
<dbReference type="PATRIC" id="fig|1160705.3.peg.832"/>
<reference evidence="2 3" key="1">
    <citation type="journal article" date="2013" name="Genome Announc.">
        <title>Draft Genome Sequence of Streptomyces viridochromogenes Strain Tu57, Producer of Avilamycin.</title>
        <authorList>
            <person name="Gruning B.A."/>
            <person name="Erxleben A."/>
            <person name="Hahnlein A."/>
            <person name="Gunther S."/>
        </authorList>
    </citation>
    <scope>NUCLEOTIDE SEQUENCE [LARGE SCALE GENOMIC DNA]</scope>
    <source>
        <strain evidence="2 3">Tue57</strain>
    </source>
</reference>
<keyword evidence="2" id="KW-0449">Lipoprotein</keyword>
<gene>
    <name evidence="2" type="ORF">STVIR_0835</name>
</gene>
<protein>
    <submittedName>
        <fullName evidence="2">Putative lipoprotein</fullName>
    </submittedName>
</protein>
<evidence type="ECO:0000313" key="3">
    <source>
        <dbReference type="Proteomes" id="UP000011205"/>
    </source>
</evidence>
<feature type="region of interest" description="Disordered" evidence="1">
    <location>
        <begin position="1"/>
        <end position="27"/>
    </location>
</feature>
<name>L8PQC1_STRVR</name>
<sequence>MANSTEYVTDVQPGQTTTGDSPTTLDDTNVKINITDFNRTKAY</sequence>
<evidence type="ECO:0000256" key="1">
    <source>
        <dbReference type="SAM" id="MobiDB-lite"/>
    </source>
</evidence>
<dbReference type="AlphaFoldDB" id="L8PQC1"/>
<comment type="caution">
    <text evidence="2">The sequence shown here is derived from an EMBL/GenBank/DDBJ whole genome shotgun (WGS) entry which is preliminary data.</text>
</comment>